<dbReference type="RefSeq" id="WP_118447789.1">
    <property type="nucleotide sequence ID" value="NZ_QRQQ01000010.1"/>
</dbReference>
<feature type="transmembrane region" description="Helical" evidence="1">
    <location>
        <begin position="93"/>
        <end position="119"/>
    </location>
</feature>
<dbReference type="EMBL" id="QRQQ01000010">
    <property type="protein sequence ID" value="RHN14943.1"/>
    <property type="molecule type" value="Genomic_DNA"/>
</dbReference>
<protein>
    <submittedName>
        <fullName evidence="2">Uncharacterized protein</fullName>
    </submittedName>
</protein>
<evidence type="ECO:0000313" key="2">
    <source>
        <dbReference type="EMBL" id="RHN14943.1"/>
    </source>
</evidence>
<proteinExistence type="predicted"/>
<name>A0A415UA45_9FIRM</name>
<dbReference type="AlphaFoldDB" id="A0A415UA45"/>
<keyword evidence="1" id="KW-0472">Membrane</keyword>
<reference evidence="2 3" key="1">
    <citation type="submission" date="2018-08" db="EMBL/GenBank/DDBJ databases">
        <title>A genome reference for cultivated species of the human gut microbiota.</title>
        <authorList>
            <person name="Zou Y."/>
            <person name="Xue W."/>
            <person name="Luo G."/>
        </authorList>
    </citation>
    <scope>NUCLEOTIDE SEQUENCE [LARGE SCALE GENOMIC DNA]</scope>
    <source>
        <strain evidence="2 3">AF31-13BH</strain>
    </source>
</reference>
<feature type="transmembrane region" description="Helical" evidence="1">
    <location>
        <begin position="175"/>
        <end position="195"/>
    </location>
</feature>
<sequence>MRNFEVVQGLSDFTKIWDVFLVPIISSGIICLFTYFLFGKEFFCDMYRKYGLVKISNKYYKQKYIKVDKEKRIILLPVSKILENIIPYLQNPIVIVAFLLMASYILYQIISIVSSFYLLKYFYTSSKMLLYSVPKGTLAEVWTYFPGDSIENLNIRINALGEECSYQKYTDYTGILLVGDVCKFCLLLCVVKFWINRKNIKEHLKTAILLFMCLSGIILSFYLQFQKQCDVLEQKTYYVRDKLVTDNSVAQIDMNKYQISYENIENELRYVDNKMFYGAFGIEICIGKSFRRYMTF</sequence>
<evidence type="ECO:0000256" key="1">
    <source>
        <dbReference type="SAM" id="Phobius"/>
    </source>
</evidence>
<feature type="transmembrane region" description="Helical" evidence="1">
    <location>
        <begin position="207"/>
        <end position="225"/>
    </location>
</feature>
<feature type="transmembrane region" description="Helical" evidence="1">
    <location>
        <begin position="20"/>
        <end position="38"/>
    </location>
</feature>
<dbReference type="Proteomes" id="UP000285652">
    <property type="component" value="Unassembled WGS sequence"/>
</dbReference>
<organism evidence="2 3">
    <name type="scientific">Dorea formicigenerans</name>
    <dbReference type="NCBI Taxonomy" id="39486"/>
    <lineage>
        <taxon>Bacteria</taxon>
        <taxon>Bacillati</taxon>
        <taxon>Bacillota</taxon>
        <taxon>Clostridia</taxon>
        <taxon>Lachnospirales</taxon>
        <taxon>Lachnospiraceae</taxon>
        <taxon>Dorea</taxon>
    </lineage>
</organism>
<comment type="caution">
    <text evidence="2">The sequence shown here is derived from an EMBL/GenBank/DDBJ whole genome shotgun (WGS) entry which is preliminary data.</text>
</comment>
<gene>
    <name evidence="2" type="ORF">DWZ24_11285</name>
</gene>
<accession>A0A415UA45</accession>
<keyword evidence="1" id="KW-0812">Transmembrane</keyword>
<keyword evidence="1" id="KW-1133">Transmembrane helix</keyword>
<evidence type="ECO:0000313" key="3">
    <source>
        <dbReference type="Proteomes" id="UP000285652"/>
    </source>
</evidence>